<feature type="compositionally biased region" description="Basic and acidic residues" evidence="1">
    <location>
        <begin position="108"/>
        <end position="120"/>
    </location>
</feature>
<evidence type="ECO:0000313" key="4">
    <source>
        <dbReference type="Proteomes" id="UP000824998"/>
    </source>
</evidence>
<feature type="domain" description="Heterokaryon incompatibility" evidence="2">
    <location>
        <begin position="1"/>
        <end position="73"/>
    </location>
</feature>
<evidence type="ECO:0000313" key="3">
    <source>
        <dbReference type="EMBL" id="KAG9236035.1"/>
    </source>
</evidence>
<sequence>MSSIYGNSTITLAAAGADDGTYGLHIQRPNFMGRVTAPQENNNGLAQWEFGVEAFQRSVTEGPLAARAWALQESLLSPGTVHFSASYRVGREATSHDHPPYRRKRGLRRQESRIAHESDRQRTTEVSRWTVFLVGTILATGQRATISFI</sequence>
<proteinExistence type="predicted"/>
<organism evidence="3 4">
    <name type="scientific">Amylocarpus encephaloides</name>
    <dbReference type="NCBI Taxonomy" id="45428"/>
    <lineage>
        <taxon>Eukaryota</taxon>
        <taxon>Fungi</taxon>
        <taxon>Dikarya</taxon>
        <taxon>Ascomycota</taxon>
        <taxon>Pezizomycotina</taxon>
        <taxon>Leotiomycetes</taxon>
        <taxon>Helotiales</taxon>
        <taxon>Helotiales incertae sedis</taxon>
        <taxon>Amylocarpus</taxon>
    </lineage>
</organism>
<dbReference type="PANTHER" id="PTHR33112">
    <property type="entry name" value="DOMAIN PROTEIN, PUTATIVE-RELATED"/>
    <property type="match status" value="1"/>
</dbReference>
<evidence type="ECO:0000256" key="1">
    <source>
        <dbReference type="SAM" id="MobiDB-lite"/>
    </source>
</evidence>
<comment type="caution">
    <text evidence="3">The sequence shown here is derived from an EMBL/GenBank/DDBJ whole genome shotgun (WGS) entry which is preliminary data.</text>
</comment>
<evidence type="ECO:0000259" key="2">
    <source>
        <dbReference type="Pfam" id="PF06985"/>
    </source>
</evidence>
<dbReference type="Pfam" id="PF06985">
    <property type="entry name" value="HET"/>
    <property type="match status" value="1"/>
</dbReference>
<gene>
    <name evidence="3" type="ORF">BJ875DRAFT_457473</name>
</gene>
<protein>
    <recommendedName>
        <fullName evidence="2">Heterokaryon incompatibility domain-containing protein</fullName>
    </recommendedName>
</protein>
<name>A0A9P7YLZ5_9HELO</name>
<reference evidence="3" key="1">
    <citation type="journal article" date="2021" name="IMA Fungus">
        <title>Genomic characterization of three marine fungi, including Emericellopsis atlantica sp. nov. with signatures of a generalist lifestyle and marine biomass degradation.</title>
        <authorList>
            <person name="Hagestad O.C."/>
            <person name="Hou L."/>
            <person name="Andersen J.H."/>
            <person name="Hansen E.H."/>
            <person name="Altermark B."/>
            <person name="Li C."/>
            <person name="Kuhnert E."/>
            <person name="Cox R.J."/>
            <person name="Crous P.W."/>
            <person name="Spatafora J.W."/>
            <person name="Lail K."/>
            <person name="Amirebrahimi M."/>
            <person name="Lipzen A."/>
            <person name="Pangilinan J."/>
            <person name="Andreopoulos W."/>
            <person name="Hayes R.D."/>
            <person name="Ng V."/>
            <person name="Grigoriev I.V."/>
            <person name="Jackson S.A."/>
            <person name="Sutton T.D.S."/>
            <person name="Dobson A.D.W."/>
            <person name="Rama T."/>
        </authorList>
    </citation>
    <scope>NUCLEOTIDE SEQUENCE</scope>
    <source>
        <strain evidence="3">TRa018bII</strain>
    </source>
</reference>
<dbReference type="InterPro" id="IPR010730">
    <property type="entry name" value="HET"/>
</dbReference>
<dbReference type="PANTHER" id="PTHR33112:SF16">
    <property type="entry name" value="HETEROKARYON INCOMPATIBILITY DOMAIN-CONTAINING PROTEIN"/>
    <property type="match status" value="1"/>
</dbReference>
<keyword evidence="4" id="KW-1185">Reference proteome</keyword>
<dbReference type="EMBL" id="MU251416">
    <property type="protein sequence ID" value="KAG9236035.1"/>
    <property type="molecule type" value="Genomic_DNA"/>
</dbReference>
<feature type="compositionally biased region" description="Basic and acidic residues" evidence="1">
    <location>
        <begin position="91"/>
        <end position="100"/>
    </location>
</feature>
<accession>A0A9P7YLZ5</accession>
<dbReference type="AlphaFoldDB" id="A0A9P7YLZ5"/>
<dbReference type="Proteomes" id="UP000824998">
    <property type="component" value="Unassembled WGS sequence"/>
</dbReference>
<feature type="region of interest" description="Disordered" evidence="1">
    <location>
        <begin position="91"/>
        <end position="120"/>
    </location>
</feature>